<accession>A0A1G7F321</accession>
<feature type="region of interest" description="Disordered" evidence="1">
    <location>
        <begin position="258"/>
        <end position="285"/>
    </location>
</feature>
<protein>
    <submittedName>
        <fullName evidence="2">Uncharacterized protein</fullName>
    </submittedName>
</protein>
<feature type="region of interest" description="Disordered" evidence="1">
    <location>
        <begin position="1"/>
        <end position="63"/>
    </location>
</feature>
<gene>
    <name evidence="2" type="ORF">SAMN05216337_103252</name>
</gene>
<feature type="compositionally biased region" description="Basic and acidic residues" evidence="1">
    <location>
        <begin position="269"/>
        <end position="285"/>
    </location>
</feature>
<dbReference type="RefSeq" id="WP_143029676.1">
    <property type="nucleotide sequence ID" value="NZ_FMZW01000032.1"/>
</dbReference>
<feature type="region of interest" description="Disordered" evidence="1">
    <location>
        <begin position="81"/>
        <end position="107"/>
    </location>
</feature>
<sequence>MDFNAIGPANTRPEPDFPEPSMDATGFEQRLSGAQAGALPQHAAPPVLQGGAYSPYLDAGHPYSPDLDAGHPYSPYLDLAHPWPDLDREDDPFTPGAEHVAPEPESPQYLPQQTIAEAIEAHPGVDQDLIWQNVAGPSHAGPSHAGPSYAGPLLEGPSHAGPSHAGPTHARPLQAGPSQAGPSEAAPPELSEFRMLNGRLAKDYWVFTGQTATAAQIDMLERSGVKPSKDHPTKVFTLLGVPHTAEWREEGFIRLTPSLDQTLWPEEPAENRSLDSDSEEDPRIR</sequence>
<organism evidence="2 3">
    <name type="scientific">Bradyrhizobium brasilense</name>
    <dbReference type="NCBI Taxonomy" id="1419277"/>
    <lineage>
        <taxon>Bacteria</taxon>
        <taxon>Pseudomonadati</taxon>
        <taxon>Pseudomonadota</taxon>
        <taxon>Alphaproteobacteria</taxon>
        <taxon>Hyphomicrobiales</taxon>
        <taxon>Nitrobacteraceae</taxon>
        <taxon>Bradyrhizobium</taxon>
    </lineage>
</organism>
<evidence type="ECO:0000313" key="3">
    <source>
        <dbReference type="Proteomes" id="UP000199245"/>
    </source>
</evidence>
<evidence type="ECO:0000313" key="2">
    <source>
        <dbReference type="EMBL" id="SDE70222.1"/>
    </source>
</evidence>
<reference evidence="2 3" key="1">
    <citation type="submission" date="2016-10" db="EMBL/GenBank/DDBJ databases">
        <authorList>
            <person name="de Groot N.N."/>
        </authorList>
    </citation>
    <scope>NUCLEOTIDE SEQUENCE [LARGE SCALE GENOMIC DNA]</scope>
    <source>
        <strain evidence="2 3">R5</strain>
    </source>
</reference>
<dbReference type="AlphaFoldDB" id="A0A1G7F321"/>
<evidence type="ECO:0000256" key="1">
    <source>
        <dbReference type="SAM" id="MobiDB-lite"/>
    </source>
</evidence>
<proteinExistence type="predicted"/>
<name>A0A1G7F321_9BRAD</name>
<feature type="region of interest" description="Disordered" evidence="1">
    <location>
        <begin position="134"/>
        <end position="187"/>
    </location>
</feature>
<dbReference type="EMBL" id="FMZW01000032">
    <property type="protein sequence ID" value="SDE70222.1"/>
    <property type="molecule type" value="Genomic_DNA"/>
</dbReference>
<dbReference type="Proteomes" id="UP000199245">
    <property type="component" value="Unassembled WGS sequence"/>
</dbReference>